<name>A0A1B8TTQ6_9FLAO</name>
<accession>A0A1B8TTQ6</accession>
<dbReference type="STRING" id="1774273.LPB03_11765"/>
<dbReference type="KEGG" id="pob:LPB03_11765"/>
<dbReference type="InterPro" id="IPR011006">
    <property type="entry name" value="CheY-like_superfamily"/>
</dbReference>
<feature type="modified residue" description="4-aspartylphosphate" evidence="1">
    <location>
        <position position="58"/>
    </location>
</feature>
<proteinExistence type="predicted"/>
<dbReference type="EMBL" id="LSFM01000023">
    <property type="protein sequence ID" value="OBY62815.1"/>
    <property type="molecule type" value="Genomic_DNA"/>
</dbReference>
<dbReference type="InterPro" id="IPR052893">
    <property type="entry name" value="TCS_response_regulator"/>
</dbReference>
<dbReference type="PANTHER" id="PTHR44520:SF2">
    <property type="entry name" value="RESPONSE REGULATOR RCP1"/>
    <property type="match status" value="1"/>
</dbReference>
<evidence type="ECO:0000313" key="4">
    <source>
        <dbReference type="Proteomes" id="UP000092584"/>
    </source>
</evidence>
<keyword evidence="4" id="KW-1185">Reference proteome</keyword>
<reference evidence="4" key="1">
    <citation type="submission" date="2016-02" db="EMBL/GenBank/DDBJ databases">
        <authorList>
            <person name="Shin S.-K."/>
            <person name="Yi H."/>
            <person name="Kim E."/>
        </authorList>
    </citation>
    <scope>NUCLEOTIDE SEQUENCE [LARGE SCALE GENOMIC DNA]</scope>
    <source>
        <strain evidence="4">LPB0003</strain>
    </source>
</reference>
<evidence type="ECO:0000313" key="3">
    <source>
        <dbReference type="EMBL" id="OBY62815.1"/>
    </source>
</evidence>
<dbReference type="Pfam" id="PF00072">
    <property type="entry name" value="Response_reg"/>
    <property type="match status" value="1"/>
</dbReference>
<evidence type="ECO:0000256" key="1">
    <source>
        <dbReference type="PROSITE-ProRule" id="PRU00169"/>
    </source>
</evidence>
<dbReference type="GO" id="GO:0000160">
    <property type="term" value="P:phosphorelay signal transduction system"/>
    <property type="evidence" value="ECO:0007669"/>
    <property type="project" value="InterPro"/>
</dbReference>
<protein>
    <recommendedName>
        <fullName evidence="2">Response regulatory domain-containing protein</fullName>
    </recommendedName>
</protein>
<dbReference type="OrthoDB" id="7631574at2"/>
<feature type="domain" description="Response regulatory" evidence="2">
    <location>
        <begin position="5"/>
        <end position="125"/>
    </location>
</feature>
<dbReference type="PROSITE" id="PS50110">
    <property type="entry name" value="RESPONSE_REGULATORY"/>
    <property type="match status" value="1"/>
</dbReference>
<dbReference type="PANTHER" id="PTHR44520">
    <property type="entry name" value="RESPONSE REGULATOR RCP1-RELATED"/>
    <property type="match status" value="1"/>
</dbReference>
<dbReference type="SUPFAM" id="SSF52172">
    <property type="entry name" value="CheY-like"/>
    <property type="match status" value="1"/>
</dbReference>
<gene>
    <name evidence="3" type="ORF">LPB3_11775</name>
</gene>
<dbReference type="CDD" id="cd17557">
    <property type="entry name" value="REC_Rcp-like"/>
    <property type="match status" value="1"/>
</dbReference>
<dbReference type="RefSeq" id="WP_065319796.1">
    <property type="nucleotide sequence ID" value="NZ_CP017477.1"/>
</dbReference>
<sequence>MRSLCILLVDDDKIERLKFKKVCQEVNFESNVIEAKDGETALLLLNDCKTPFDLIISDLNMPGIDGFEFLSTLKKNPEFKNIPIVIMSTSQNKIDLDRCYKFGISGYFTKPLKFSDYSDSVISLLEYWDKASLSSRLNAS</sequence>
<dbReference type="Proteomes" id="UP000092584">
    <property type="component" value="Unassembled WGS sequence"/>
</dbReference>
<dbReference type="Gene3D" id="3.40.50.2300">
    <property type="match status" value="1"/>
</dbReference>
<evidence type="ECO:0000259" key="2">
    <source>
        <dbReference type="PROSITE" id="PS50110"/>
    </source>
</evidence>
<comment type="caution">
    <text evidence="3">The sequence shown here is derived from an EMBL/GenBank/DDBJ whole genome shotgun (WGS) entry which is preliminary data.</text>
</comment>
<dbReference type="SMART" id="SM00448">
    <property type="entry name" value="REC"/>
    <property type="match status" value="1"/>
</dbReference>
<keyword evidence="1" id="KW-0597">Phosphoprotein</keyword>
<dbReference type="AlphaFoldDB" id="A0A1B8TTQ6"/>
<organism evidence="3 4">
    <name type="scientific">Polaribacter vadi</name>
    <dbReference type="NCBI Taxonomy" id="1774273"/>
    <lineage>
        <taxon>Bacteria</taxon>
        <taxon>Pseudomonadati</taxon>
        <taxon>Bacteroidota</taxon>
        <taxon>Flavobacteriia</taxon>
        <taxon>Flavobacteriales</taxon>
        <taxon>Flavobacteriaceae</taxon>
    </lineage>
</organism>
<dbReference type="InterPro" id="IPR001789">
    <property type="entry name" value="Sig_transdc_resp-reg_receiver"/>
</dbReference>